<evidence type="ECO:0000256" key="8">
    <source>
        <dbReference type="ARBA" id="ARBA00023004"/>
    </source>
</evidence>
<dbReference type="Gene3D" id="2.102.10.10">
    <property type="entry name" value="Rieske [2Fe-2S] iron-sulphur domain"/>
    <property type="match status" value="1"/>
</dbReference>
<dbReference type="InterPro" id="IPR017941">
    <property type="entry name" value="Rieske_2Fe-2S"/>
</dbReference>
<feature type="domain" description="Rieske" evidence="10">
    <location>
        <begin position="8"/>
        <end position="104"/>
    </location>
</feature>
<evidence type="ECO:0000256" key="7">
    <source>
        <dbReference type="ARBA" id="ARBA00023002"/>
    </source>
</evidence>
<dbReference type="PROSITE" id="PS51296">
    <property type="entry name" value="RIESKE"/>
    <property type="match status" value="1"/>
</dbReference>
<evidence type="ECO:0000313" key="11">
    <source>
        <dbReference type="EMBL" id="WAR03654.1"/>
    </source>
</evidence>
<dbReference type="EMBL" id="CP111015">
    <property type="protein sequence ID" value="WAR03654.1"/>
    <property type="molecule type" value="Genomic_DNA"/>
</dbReference>
<keyword evidence="12" id="KW-1185">Reference proteome</keyword>
<dbReference type="Gene3D" id="3.30.390.30">
    <property type="match status" value="1"/>
</dbReference>
<evidence type="ECO:0000259" key="10">
    <source>
        <dbReference type="PROSITE" id="PS51296"/>
    </source>
</evidence>
<dbReference type="PANTHER" id="PTHR43557">
    <property type="entry name" value="APOPTOSIS-INDUCING FACTOR 1"/>
    <property type="match status" value="1"/>
</dbReference>
<dbReference type="Pfam" id="PF14759">
    <property type="entry name" value="Reductase_C"/>
    <property type="match status" value="1"/>
</dbReference>
<evidence type="ECO:0000313" key="12">
    <source>
        <dbReference type="Proteomes" id="UP001164746"/>
    </source>
</evidence>
<comment type="cofactor">
    <cofactor evidence="1">
        <name>FAD</name>
        <dbReference type="ChEBI" id="CHEBI:57692"/>
    </cofactor>
</comment>
<dbReference type="SUPFAM" id="SSF51905">
    <property type="entry name" value="FAD/NAD(P)-binding domain"/>
    <property type="match status" value="1"/>
</dbReference>
<evidence type="ECO:0000256" key="9">
    <source>
        <dbReference type="ARBA" id="ARBA00023014"/>
    </source>
</evidence>
<dbReference type="InterPro" id="IPR036188">
    <property type="entry name" value="FAD/NAD-bd_sf"/>
</dbReference>
<dbReference type="PRINTS" id="PR00368">
    <property type="entry name" value="FADPNR"/>
</dbReference>
<dbReference type="InterPro" id="IPR036922">
    <property type="entry name" value="Rieske_2Fe-2S_sf"/>
</dbReference>
<evidence type="ECO:0000256" key="4">
    <source>
        <dbReference type="ARBA" id="ARBA00022714"/>
    </source>
</evidence>
<keyword evidence="9" id="KW-0411">Iron-sulfur</keyword>
<protein>
    <submittedName>
        <fullName evidence="11">AIFM3-like protein</fullName>
    </submittedName>
</protein>
<dbReference type="InterPro" id="IPR028202">
    <property type="entry name" value="Reductase_C"/>
</dbReference>
<dbReference type="InterPro" id="IPR023753">
    <property type="entry name" value="FAD/NAD-binding_dom"/>
</dbReference>
<evidence type="ECO:0000256" key="6">
    <source>
        <dbReference type="ARBA" id="ARBA00022827"/>
    </source>
</evidence>
<evidence type="ECO:0000256" key="2">
    <source>
        <dbReference type="ARBA" id="ARBA00006442"/>
    </source>
</evidence>
<evidence type="ECO:0000256" key="1">
    <source>
        <dbReference type="ARBA" id="ARBA00001974"/>
    </source>
</evidence>
<dbReference type="Pfam" id="PF07992">
    <property type="entry name" value="Pyr_redox_2"/>
    <property type="match status" value="1"/>
</dbReference>
<accession>A0ABY7E370</accession>
<keyword evidence="6" id="KW-0274">FAD</keyword>
<comment type="similarity">
    <text evidence="2">Belongs to the FAD-dependent oxidoreductase family.</text>
</comment>
<reference evidence="11" key="1">
    <citation type="submission" date="2022-11" db="EMBL/GenBank/DDBJ databases">
        <title>Centuries of genome instability and evolution in soft-shell clam transmissible cancer (bioRxiv).</title>
        <authorList>
            <person name="Hart S.F.M."/>
            <person name="Yonemitsu M.A."/>
            <person name="Giersch R.M."/>
            <person name="Beal B.F."/>
            <person name="Arriagada G."/>
            <person name="Davis B.W."/>
            <person name="Ostrander E.A."/>
            <person name="Goff S.P."/>
            <person name="Metzger M.J."/>
        </authorList>
    </citation>
    <scope>NUCLEOTIDE SEQUENCE</scope>
    <source>
        <strain evidence="11">MELC-2E11</strain>
        <tissue evidence="11">Siphon/mantle</tissue>
    </source>
</reference>
<dbReference type="Gene3D" id="3.50.50.60">
    <property type="entry name" value="FAD/NAD(P)-binding domain"/>
    <property type="match status" value="2"/>
</dbReference>
<sequence>MATEQVEAIVCDVDDLKSGEMKEVDVGGAGTALLVRDGDNFYAMGPKCSHYGAPLIKGVLCNGRVRCPWHGACFNIKSGDIEEFPGLDSVPSYKVEVSDGKVKVRADKAALTNVKRQKAMCQSSPGNKGVLIIGGGPSSVACAETLRQEGFQGDITIISRDKYLPYDRIKLSKAMDIKPDAIALRNADFYQSNDITVKTNKEVKAVNTSDKTVKFVDDSSSSYDSLLIATGGQPRVLPIPGVDLKNVFSLRTPDDANAIAAAATGKNVVIIGSSFIGLEVASYMHDKAASVHVLCRGQCPLEHVFGKRVGQVFTKLHEDKGVKFHFEAGIKEFVGVDGAVTEAILSTGVRIPADVAILGVGVVPATSFLKDSGIEMTDRGFIPVNENMATNVKDVYAAGDIVEFPLFSVGGKSVNIQHWQMAHAHGRNAAYSILGKPSPIRSVPYFWTVMYGKSVRYTGYGPGYDDIVVHGDLEDNKFVAFYTKGDEVVAVASLNFDPIVSQAAEMFQAGKTITKQEIQSDPKSWVTRSDPKSWVTRL</sequence>
<proteinExistence type="inferred from homology"/>
<dbReference type="Proteomes" id="UP001164746">
    <property type="component" value="Chromosome 4"/>
</dbReference>
<dbReference type="Pfam" id="PF00355">
    <property type="entry name" value="Rieske"/>
    <property type="match status" value="1"/>
</dbReference>
<dbReference type="PRINTS" id="PR00469">
    <property type="entry name" value="PNDRDTASEII"/>
</dbReference>
<evidence type="ECO:0000256" key="3">
    <source>
        <dbReference type="ARBA" id="ARBA00022630"/>
    </source>
</evidence>
<evidence type="ECO:0000256" key="5">
    <source>
        <dbReference type="ARBA" id="ARBA00022723"/>
    </source>
</evidence>
<dbReference type="PANTHER" id="PTHR43557:SF2">
    <property type="entry name" value="RIESKE DOMAIN-CONTAINING PROTEIN-RELATED"/>
    <property type="match status" value="1"/>
</dbReference>
<keyword evidence="4" id="KW-0001">2Fe-2S</keyword>
<organism evidence="11 12">
    <name type="scientific">Mya arenaria</name>
    <name type="common">Soft-shell clam</name>
    <dbReference type="NCBI Taxonomy" id="6604"/>
    <lineage>
        <taxon>Eukaryota</taxon>
        <taxon>Metazoa</taxon>
        <taxon>Spiralia</taxon>
        <taxon>Lophotrochozoa</taxon>
        <taxon>Mollusca</taxon>
        <taxon>Bivalvia</taxon>
        <taxon>Autobranchia</taxon>
        <taxon>Heteroconchia</taxon>
        <taxon>Euheterodonta</taxon>
        <taxon>Imparidentia</taxon>
        <taxon>Neoheterodontei</taxon>
        <taxon>Myida</taxon>
        <taxon>Myoidea</taxon>
        <taxon>Myidae</taxon>
        <taxon>Mya</taxon>
    </lineage>
</organism>
<dbReference type="SUPFAM" id="SSF50022">
    <property type="entry name" value="ISP domain"/>
    <property type="match status" value="1"/>
</dbReference>
<dbReference type="SUPFAM" id="SSF55424">
    <property type="entry name" value="FAD/NAD-linked reductases, dimerisation (C-terminal) domain"/>
    <property type="match status" value="1"/>
</dbReference>
<dbReference type="CDD" id="cd03478">
    <property type="entry name" value="Rieske_AIFL_N"/>
    <property type="match status" value="1"/>
</dbReference>
<gene>
    <name evidence="11" type="ORF">MAR_010212</name>
</gene>
<name>A0ABY7E370_MYAAR</name>
<keyword evidence="3" id="KW-0285">Flavoprotein</keyword>
<dbReference type="InterPro" id="IPR016156">
    <property type="entry name" value="FAD/NAD-linked_Rdtase_dimer_sf"/>
</dbReference>
<keyword evidence="7" id="KW-0560">Oxidoreductase</keyword>
<keyword evidence="8" id="KW-0408">Iron</keyword>
<dbReference type="InterPro" id="IPR050446">
    <property type="entry name" value="FAD-oxidoreductase/Apoptosis"/>
</dbReference>
<keyword evidence="5" id="KW-0479">Metal-binding</keyword>